<name>A0A2S7XNE9_9GAMM</name>
<dbReference type="SUPFAM" id="SSF55785">
    <property type="entry name" value="PYP-like sensor domain (PAS domain)"/>
    <property type="match status" value="1"/>
</dbReference>
<dbReference type="InterPro" id="IPR035965">
    <property type="entry name" value="PAS-like_dom_sf"/>
</dbReference>
<dbReference type="Pfam" id="PF08447">
    <property type="entry name" value="PAS_3"/>
    <property type="match status" value="1"/>
</dbReference>
<feature type="domain" description="PAS" evidence="1">
    <location>
        <begin position="1"/>
        <end position="50"/>
    </location>
</feature>
<dbReference type="Proteomes" id="UP000239936">
    <property type="component" value="Unassembled WGS sequence"/>
</dbReference>
<evidence type="ECO:0000259" key="1">
    <source>
        <dbReference type="PROSITE" id="PS50112"/>
    </source>
</evidence>
<gene>
    <name evidence="2" type="ORF">CXB77_12950</name>
</gene>
<comment type="caution">
    <text evidence="2">The sequence shown here is derived from an EMBL/GenBank/DDBJ whole genome shotgun (WGS) entry which is preliminary data.</text>
</comment>
<protein>
    <recommendedName>
        <fullName evidence="1">PAS domain-containing protein</fullName>
    </recommendedName>
</protein>
<organism evidence="2 3">
    <name type="scientific">Chromatium okenii</name>
    <dbReference type="NCBI Taxonomy" id="61644"/>
    <lineage>
        <taxon>Bacteria</taxon>
        <taxon>Pseudomonadati</taxon>
        <taxon>Pseudomonadota</taxon>
        <taxon>Gammaproteobacteria</taxon>
        <taxon>Chromatiales</taxon>
        <taxon>Chromatiaceae</taxon>
        <taxon>Chromatium</taxon>
    </lineage>
</organism>
<dbReference type="EMBL" id="PPGH01000037">
    <property type="protein sequence ID" value="PQJ95186.1"/>
    <property type="molecule type" value="Genomic_DNA"/>
</dbReference>
<dbReference type="PROSITE" id="PS50112">
    <property type="entry name" value="PAS"/>
    <property type="match status" value="1"/>
</dbReference>
<accession>A0A2S7XNE9</accession>
<sequence length="73" mass="8242">MPLTWVSENIARLLGYSAAEALQPNWWEAQLHPDDRAETLARLAELRDTAPISHDYRFLIASIRCAGFVMNSA</sequence>
<dbReference type="Gene3D" id="3.30.450.20">
    <property type="entry name" value="PAS domain"/>
    <property type="match status" value="1"/>
</dbReference>
<dbReference type="AlphaFoldDB" id="A0A2S7XNE9"/>
<proteinExistence type="predicted"/>
<evidence type="ECO:0000313" key="2">
    <source>
        <dbReference type="EMBL" id="PQJ95186.1"/>
    </source>
</evidence>
<dbReference type="InterPro" id="IPR013655">
    <property type="entry name" value="PAS_fold_3"/>
</dbReference>
<reference evidence="2 3" key="1">
    <citation type="submission" date="2018-01" db="EMBL/GenBank/DDBJ databases">
        <title>The complete genome sequence of Chromatium okenii LaCa, a purple sulfur bacterium with a turbulent life.</title>
        <authorList>
            <person name="Luedin S.M."/>
            <person name="Liechti N."/>
            <person name="Storelli N."/>
            <person name="Danza F."/>
            <person name="Wittwer M."/>
            <person name="Pothier J.F."/>
            <person name="Tonolla M.A."/>
        </authorList>
    </citation>
    <scope>NUCLEOTIDE SEQUENCE [LARGE SCALE GENOMIC DNA]</scope>
    <source>
        <strain evidence="2 3">LaCa</strain>
    </source>
</reference>
<dbReference type="RefSeq" id="WP_105074238.1">
    <property type="nucleotide sequence ID" value="NZ_PPGH01000037.1"/>
</dbReference>
<dbReference type="InterPro" id="IPR000014">
    <property type="entry name" value="PAS"/>
</dbReference>
<evidence type="ECO:0000313" key="3">
    <source>
        <dbReference type="Proteomes" id="UP000239936"/>
    </source>
</evidence>
<dbReference type="CDD" id="cd00130">
    <property type="entry name" value="PAS"/>
    <property type="match status" value="1"/>
</dbReference>
<keyword evidence="3" id="KW-1185">Reference proteome</keyword>